<dbReference type="SUPFAM" id="SSF53448">
    <property type="entry name" value="Nucleotide-diphospho-sugar transferases"/>
    <property type="match status" value="1"/>
</dbReference>
<keyword evidence="5" id="KW-0548">Nucleotidyltransferase</keyword>
<proteinExistence type="inferred from homology"/>
<reference evidence="5 6" key="1">
    <citation type="journal article" date="2013" name="PLoS ONE">
        <title>Identification and characterization of three novel lipases belonging to families II and V from Anaerovibrio lipolyticus 5ST.</title>
        <authorList>
            <person name="Prive F."/>
            <person name="Kaderbhai N.N."/>
            <person name="Girdwood S."/>
            <person name="Worgan H.J."/>
            <person name="Pinloche E."/>
            <person name="Scollan N.D."/>
            <person name="Huws S.A."/>
            <person name="Newbold C.J."/>
        </authorList>
    </citation>
    <scope>NUCLEOTIDE SEQUENCE [LARGE SCALE GENOMIC DNA]</scope>
    <source>
        <strain evidence="5 6">5S</strain>
    </source>
</reference>
<dbReference type="CDD" id="cd02508">
    <property type="entry name" value="ADP_Glucose_PP"/>
    <property type="match status" value="1"/>
</dbReference>
<protein>
    <submittedName>
        <fullName evidence="5">Glucose-1-phosphate adenylyltransferase</fullName>
    </submittedName>
</protein>
<evidence type="ECO:0000256" key="1">
    <source>
        <dbReference type="ARBA" id="ARBA00010443"/>
    </source>
</evidence>
<dbReference type="InterPro" id="IPR011832">
    <property type="entry name" value="GlgDAde_trans"/>
</dbReference>
<dbReference type="InterPro" id="IPR005835">
    <property type="entry name" value="NTP_transferase_dom"/>
</dbReference>
<dbReference type="RefSeq" id="WP_039207157.1">
    <property type="nucleotide sequence ID" value="NZ_JSCE01000099.1"/>
</dbReference>
<feature type="domain" description="Nucleotidyl transferase" evidence="3">
    <location>
        <begin position="12"/>
        <end position="201"/>
    </location>
</feature>
<dbReference type="PANTHER" id="PTHR43523">
    <property type="entry name" value="GLUCOSE-1-PHOSPHATE ADENYLYLTRANSFERASE-RELATED"/>
    <property type="match status" value="1"/>
</dbReference>
<feature type="domain" description="Glucose-1-phosphate adenylyltransferase/Bifunctional protein GlmU-like C-terminal hexapeptide" evidence="4">
    <location>
        <begin position="279"/>
        <end position="347"/>
    </location>
</feature>
<dbReference type="CDD" id="cd04651">
    <property type="entry name" value="LbH_G1P_AT_C"/>
    <property type="match status" value="1"/>
</dbReference>
<dbReference type="InterPro" id="IPR011004">
    <property type="entry name" value="Trimer_LpxA-like_sf"/>
</dbReference>
<dbReference type="InterPro" id="IPR029044">
    <property type="entry name" value="Nucleotide-diphossugar_trans"/>
</dbReference>
<dbReference type="PANTHER" id="PTHR43523:SF6">
    <property type="entry name" value="GLYCOGEN BIOSYNTHESIS PROTEIN GLGD"/>
    <property type="match status" value="1"/>
</dbReference>
<dbReference type="AlphaFoldDB" id="A0A0B2JXT0"/>
<dbReference type="GO" id="GO:0005978">
    <property type="term" value="P:glycogen biosynthetic process"/>
    <property type="evidence" value="ECO:0007669"/>
    <property type="project" value="UniProtKB-KW"/>
</dbReference>
<dbReference type="GO" id="GO:0008878">
    <property type="term" value="F:glucose-1-phosphate adenylyltransferase activity"/>
    <property type="evidence" value="ECO:0007669"/>
    <property type="project" value="InterPro"/>
</dbReference>
<name>A0A0B2JXT0_9FIRM</name>
<sequence>MGNVMGIIRLDGANSMLKELCEHRPVAALPIAGRYRILDFAVSSLVNSGIGHVGVLVSKKARPVFDHLRSGKDWDLARHRDGLAYLPNDGENGNSSALAGLYQNIDFVMRSSSEYVFLVQADTVYNIDFRHVLLFHQNTGADITMVYCKAREDLPGEAASMQVAENGKVTDIAKRMTSTKGSNDFMGIYLMRKDTLVKLVTSTFERGGNSMLVDGIIRHMDDFSIYGYEHKGFSTRINSTMAYFNANKAILNPDIWNELFMSEHPIHTKKKDAAPVQYKNTAKVTNSLIGNGCEIYGEVEDSILFRGVRVAEGVKIKDCIIMEQCQIEQYAMLRDVICDKNVVVSEDQWLKGAENYPLIIAKSTVI</sequence>
<dbReference type="NCBIfam" id="TIGR02092">
    <property type="entry name" value="glgD"/>
    <property type="match status" value="1"/>
</dbReference>
<dbReference type="SUPFAM" id="SSF51161">
    <property type="entry name" value="Trimeric LpxA-like enzymes"/>
    <property type="match status" value="1"/>
</dbReference>
<dbReference type="Gene3D" id="2.160.10.10">
    <property type="entry name" value="Hexapeptide repeat proteins"/>
    <property type="match status" value="1"/>
</dbReference>
<evidence type="ECO:0000313" key="5">
    <source>
        <dbReference type="EMBL" id="KHM52399.1"/>
    </source>
</evidence>
<evidence type="ECO:0000259" key="3">
    <source>
        <dbReference type="Pfam" id="PF00483"/>
    </source>
</evidence>
<evidence type="ECO:0000259" key="4">
    <source>
        <dbReference type="Pfam" id="PF24894"/>
    </source>
</evidence>
<dbReference type="Pfam" id="PF00483">
    <property type="entry name" value="NTP_transferase"/>
    <property type="match status" value="1"/>
</dbReference>
<dbReference type="STRING" id="82374.NZ47_05090"/>
<comment type="similarity">
    <text evidence="1">Belongs to the bacterial/plant glucose-1-phosphate adenylyltransferase family.</text>
</comment>
<dbReference type="InterPro" id="IPR011831">
    <property type="entry name" value="ADP-Glc_PPase"/>
</dbReference>
<evidence type="ECO:0000313" key="6">
    <source>
        <dbReference type="Proteomes" id="UP000030993"/>
    </source>
</evidence>
<dbReference type="InterPro" id="IPR056818">
    <property type="entry name" value="GlmU/GlgC-like_hexapep"/>
</dbReference>
<dbReference type="EMBL" id="JSCE01000099">
    <property type="protein sequence ID" value="KHM52399.1"/>
    <property type="molecule type" value="Genomic_DNA"/>
</dbReference>
<dbReference type="eggNOG" id="COG0448">
    <property type="taxonomic scope" value="Bacteria"/>
</dbReference>
<dbReference type="Proteomes" id="UP000030993">
    <property type="component" value="Unassembled WGS sequence"/>
</dbReference>
<gene>
    <name evidence="5" type="ORF">NZ47_05090</name>
</gene>
<accession>A0A0B2JXT0</accession>
<keyword evidence="5" id="KW-0808">Transferase</keyword>
<keyword evidence="2" id="KW-0320">Glycogen biosynthesis</keyword>
<evidence type="ECO:0000256" key="2">
    <source>
        <dbReference type="ARBA" id="ARBA00023056"/>
    </source>
</evidence>
<keyword evidence="6" id="KW-1185">Reference proteome</keyword>
<dbReference type="Pfam" id="PF24894">
    <property type="entry name" value="Hexapep_GlmU"/>
    <property type="match status" value="1"/>
</dbReference>
<comment type="caution">
    <text evidence="5">The sequence shown here is derived from an EMBL/GenBank/DDBJ whole genome shotgun (WGS) entry which is preliminary data.</text>
</comment>
<dbReference type="Gene3D" id="3.90.550.10">
    <property type="entry name" value="Spore Coat Polysaccharide Biosynthesis Protein SpsA, Chain A"/>
    <property type="match status" value="1"/>
</dbReference>
<organism evidence="5 6">
    <name type="scientific">Anaerovibrio lipolyticus</name>
    <dbReference type="NCBI Taxonomy" id="82374"/>
    <lineage>
        <taxon>Bacteria</taxon>
        <taxon>Bacillati</taxon>
        <taxon>Bacillota</taxon>
        <taxon>Negativicutes</taxon>
        <taxon>Selenomonadales</taxon>
        <taxon>Selenomonadaceae</taxon>
        <taxon>Anaerovibrio</taxon>
    </lineage>
</organism>